<comment type="caution">
    <text evidence="3">The sequence shown here is derived from an EMBL/GenBank/DDBJ whole genome shotgun (WGS) entry which is preliminary data.</text>
</comment>
<comment type="similarity">
    <text evidence="1">Belongs to the short-chain dehydrogenases/reductases (SDR) family.</text>
</comment>
<dbReference type="Proteomes" id="UP001597368">
    <property type="component" value="Unassembled WGS sequence"/>
</dbReference>
<evidence type="ECO:0000256" key="2">
    <source>
        <dbReference type="ARBA" id="ARBA00023002"/>
    </source>
</evidence>
<proteinExistence type="inferred from homology"/>
<evidence type="ECO:0000313" key="3">
    <source>
        <dbReference type="EMBL" id="MFD1931081.1"/>
    </source>
</evidence>
<dbReference type="Pfam" id="PF13561">
    <property type="entry name" value="adh_short_C2"/>
    <property type="match status" value="1"/>
</dbReference>
<dbReference type="PANTHER" id="PTHR24321:SF14">
    <property type="entry name" value="SHORT-CHAIN TYPE DEHYDROGENASE_REDUCTASE BLR2146-RELATED"/>
    <property type="match status" value="1"/>
</dbReference>
<sequence length="263" mass="26515">MDKRTYVVTGAASGIGAATATLLTKTGARVIRCDLRDADVAADLATPSGRDRLVAEVTAAADGVIDGLVAVAGIGAADPVTVRLNYFGTIACLEGLRPLLTASARPRAAVVSSLSAIVAADEAIVRACLAHDESAAAAAAEAAVLTGQGRIVYPSTKRALDIWLRRTAPGPGWAGAGIPLNAVAPGVVDTPAARTMVFEDPATAEAVQAMMPQPLGFPGPVDAVASLLAWTVSEANSFMTGQVLYIDGGAEALLRGEATVEAG</sequence>
<dbReference type="Gene3D" id="3.40.50.720">
    <property type="entry name" value="NAD(P)-binding Rossmann-like Domain"/>
    <property type="match status" value="1"/>
</dbReference>
<name>A0ABW4SNL3_9ACTN</name>
<dbReference type="PANTHER" id="PTHR24321">
    <property type="entry name" value="DEHYDROGENASES, SHORT CHAIN"/>
    <property type="match status" value="1"/>
</dbReference>
<dbReference type="EMBL" id="JBHUFV010000007">
    <property type="protein sequence ID" value="MFD1931081.1"/>
    <property type="molecule type" value="Genomic_DNA"/>
</dbReference>
<dbReference type="InterPro" id="IPR036291">
    <property type="entry name" value="NAD(P)-bd_dom_sf"/>
</dbReference>
<dbReference type="RefSeq" id="WP_379570098.1">
    <property type="nucleotide sequence ID" value="NZ_JBHUFV010000007.1"/>
</dbReference>
<reference evidence="4" key="1">
    <citation type="journal article" date="2019" name="Int. J. Syst. Evol. Microbiol.">
        <title>The Global Catalogue of Microorganisms (GCM) 10K type strain sequencing project: providing services to taxonomists for standard genome sequencing and annotation.</title>
        <authorList>
            <consortium name="The Broad Institute Genomics Platform"/>
            <consortium name="The Broad Institute Genome Sequencing Center for Infectious Disease"/>
            <person name="Wu L."/>
            <person name="Ma J."/>
        </authorList>
    </citation>
    <scope>NUCLEOTIDE SEQUENCE [LARGE SCALE GENOMIC DNA]</scope>
    <source>
        <strain evidence="4">ICMP 6774ER</strain>
    </source>
</reference>
<dbReference type="PRINTS" id="PR00081">
    <property type="entry name" value="GDHRDH"/>
</dbReference>
<evidence type="ECO:0000256" key="1">
    <source>
        <dbReference type="ARBA" id="ARBA00006484"/>
    </source>
</evidence>
<organism evidence="3 4">
    <name type="scientific">Nonomuraea mangrovi</name>
    <dbReference type="NCBI Taxonomy" id="2316207"/>
    <lineage>
        <taxon>Bacteria</taxon>
        <taxon>Bacillati</taxon>
        <taxon>Actinomycetota</taxon>
        <taxon>Actinomycetes</taxon>
        <taxon>Streptosporangiales</taxon>
        <taxon>Streptosporangiaceae</taxon>
        <taxon>Nonomuraea</taxon>
    </lineage>
</organism>
<keyword evidence="4" id="KW-1185">Reference proteome</keyword>
<gene>
    <name evidence="3" type="ORF">ACFSKW_06270</name>
</gene>
<accession>A0ABW4SNL3</accession>
<dbReference type="InterPro" id="IPR002347">
    <property type="entry name" value="SDR_fam"/>
</dbReference>
<evidence type="ECO:0000313" key="4">
    <source>
        <dbReference type="Proteomes" id="UP001597368"/>
    </source>
</evidence>
<keyword evidence="2" id="KW-0560">Oxidoreductase</keyword>
<protein>
    <submittedName>
        <fullName evidence="3">SDR family oxidoreductase</fullName>
    </submittedName>
</protein>
<dbReference type="SUPFAM" id="SSF51735">
    <property type="entry name" value="NAD(P)-binding Rossmann-fold domains"/>
    <property type="match status" value="1"/>
</dbReference>